<name>A0ABQ2ZCW4_9ACTN</name>
<dbReference type="EMBL" id="BMWE01000004">
    <property type="protein sequence ID" value="GGY12805.1"/>
    <property type="molecule type" value="Genomic_DNA"/>
</dbReference>
<evidence type="ECO:0000313" key="2">
    <source>
        <dbReference type="EMBL" id="GGY12805.1"/>
    </source>
</evidence>
<reference evidence="3" key="1">
    <citation type="journal article" date="2019" name="Int. J. Syst. Evol. Microbiol.">
        <title>The Global Catalogue of Microorganisms (GCM) 10K type strain sequencing project: providing services to taxonomists for standard genome sequencing and annotation.</title>
        <authorList>
            <consortium name="The Broad Institute Genomics Platform"/>
            <consortium name="The Broad Institute Genome Sequencing Center for Infectious Disease"/>
            <person name="Wu L."/>
            <person name="Ma J."/>
        </authorList>
    </citation>
    <scope>NUCLEOTIDE SEQUENCE [LARGE SCALE GENOMIC DNA]</scope>
    <source>
        <strain evidence="3">JCM 4957</strain>
    </source>
</reference>
<proteinExistence type="predicted"/>
<dbReference type="Proteomes" id="UP000653308">
    <property type="component" value="Unassembled WGS sequence"/>
</dbReference>
<gene>
    <name evidence="2" type="ORF">GCM10010384_17810</name>
</gene>
<keyword evidence="3" id="KW-1185">Reference proteome</keyword>
<comment type="caution">
    <text evidence="2">The sequence shown here is derived from an EMBL/GenBank/DDBJ whole genome shotgun (WGS) entry which is preliminary data.</text>
</comment>
<dbReference type="RefSeq" id="WP_190197164.1">
    <property type="nucleotide sequence ID" value="NZ_BMWE01000004.1"/>
</dbReference>
<protein>
    <submittedName>
        <fullName evidence="2">Uncharacterized protein</fullName>
    </submittedName>
</protein>
<sequence>MAQRLRTAVHLVDPRTHDSVVLLPGDEPDEVLAELITHPDAWELSEPSSSDPSFVDEVERPPTVGTGVGEPEPEPARSPRRRTSKKTEAD</sequence>
<evidence type="ECO:0000256" key="1">
    <source>
        <dbReference type="SAM" id="MobiDB-lite"/>
    </source>
</evidence>
<organism evidence="2 3">
    <name type="scientific">Streptomyces djakartensis</name>
    <dbReference type="NCBI Taxonomy" id="68193"/>
    <lineage>
        <taxon>Bacteria</taxon>
        <taxon>Bacillati</taxon>
        <taxon>Actinomycetota</taxon>
        <taxon>Actinomycetes</taxon>
        <taxon>Kitasatosporales</taxon>
        <taxon>Streptomycetaceae</taxon>
        <taxon>Streptomyces</taxon>
    </lineage>
</organism>
<evidence type="ECO:0000313" key="3">
    <source>
        <dbReference type="Proteomes" id="UP000653308"/>
    </source>
</evidence>
<feature type="region of interest" description="Disordered" evidence="1">
    <location>
        <begin position="42"/>
        <end position="90"/>
    </location>
</feature>
<accession>A0ABQ2ZCW4</accession>